<dbReference type="SUPFAM" id="SSF52540">
    <property type="entry name" value="P-loop containing nucleoside triphosphate hydrolases"/>
    <property type="match status" value="1"/>
</dbReference>
<dbReference type="GO" id="GO:0005524">
    <property type="term" value="F:ATP binding"/>
    <property type="evidence" value="ECO:0007669"/>
    <property type="project" value="InterPro"/>
</dbReference>
<dbReference type="InterPro" id="IPR003593">
    <property type="entry name" value="AAA+_ATPase"/>
</dbReference>
<dbReference type="InterPro" id="IPR002611">
    <property type="entry name" value="IstB_ATP-bd"/>
</dbReference>
<protein>
    <submittedName>
        <fullName evidence="2">Prisomal protein DnaI</fullName>
    </submittedName>
</protein>
<name>A0A061ACM1_9MOLU</name>
<dbReference type="PANTHER" id="PTHR30050">
    <property type="entry name" value="CHROMOSOMAL REPLICATION INITIATOR PROTEIN DNAA"/>
    <property type="match status" value="1"/>
</dbReference>
<dbReference type="KEGG" id="aoc:Aocu_10860"/>
<dbReference type="STRING" id="35623.Aocu_10860"/>
<proteinExistence type="predicted"/>
<dbReference type="InParanoid" id="A0A061ACM1"/>
<dbReference type="OrthoDB" id="61127at2"/>
<accession>A0A061ACM1</accession>
<dbReference type="Proteomes" id="UP000032434">
    <property type="component" value="Chromosome 1"/>
</dbReference>
<dbReference type="RefSeq" id="WP_052670092.1">
    <property type="nucleotide sequence ID" value="NZ_FUZK01000001.1"/>
</dbReference>
<keyword evidence="3" id="KW-1185">Reference proteome</keyword>
<dbReference type="PATRIC" id="fig|35623.3.peg.1086"/>
<sequence>MKLEMIRSIVEKDNELNKMNIQDQDLLVAFQYIMQRDQNDLKDFYPKLVLKPYAHIAYIPTKEKVMYDSTRKLRSYLEIFESDIYISDATLDDFIIEDDIHEKAIKYAKSLIHKKDTFYKGLFLVGPYGSGKSYLLSGLANDLTKSGVDVVYVFVPDLIRSIKTSIGSDMLEKKINILKRADCLILDDLGGENLSVWFRDEVLLPILHYRLNAKLPVHISSNLFYTKLADALKTEKEDSVKVMRIIKRIQDLTEPFVFTKVFKKD</sequence>
<evidence type="ECO:0000313" key="3">
    <source>
        <dbReference type="Proteomes" id="UP000032434"/>
    </source>
</evidence>
<organism evidence="2 3">
    <name type="scientific">Acholeplasma oculi</name>
    <dbReference type="NCBI Taxonomy" id="35623"/>
    <lineage>
        <taxon>Bacteria</taxon>
        <taxon>Bacillati</taxon>
        <taxon>Mycoplasmatota</taxon>
        <taxon>Mollicutes</taxon>
        <taxon>Acholeplasmatales</taxon>
        <taxon>Acholeplasmataceae</taxon>
        <taxon>Acholeplasma</taxon>
    </lineage>
</organism>
<dbReference type="Gene3D" id="3.40.50.300">
    <property type="entry name" value="P-loop containing nucleotide triphosphate hydrolases"/>
    <property type="match status" value="1"/>
</dbReference>
<dbReference type="Pfam" id="PF01695">
    <property type="entry name" value="IstB_IS21"/>
    <property type="match status" value="1"/>
</dbReference>
<dbReference type="AlphaFoldDB" id="A0A061ACM1"/>
<evidence type="ECO:0000313" key="2">
    <source>
        <dbReference type="EMBL" id="CDR31159.1"/>
    </source>
</evidence>
<dbReference type="PANTHER" id="PTHR30050:SF8">
    <property type="entry name" value="PRIMOSOMAL PROTEIN DNAI"/>
    <property type="match status" value="1"/>
</dbReference>
<dbReference type="EMBL" id="LK028559">
    <property type="protein sequence ID" value="CDR31159.1"/>
    <property type="molecule type" value="Genomic_DNA"/>
</dbReference>
<dbReference type="GO" id="GO:0006260">
    <property type="term" value="P:DNA replication"/>
    <property type="evidence" value="ECO:0007669"/>
    <property type="project" value="TreeGrafter"/>
</dbReference>
<evidence type="ECO:0000259" key="1">
    <source>
        <dbReference type="SMART" id="SM00382"/>
    </source>
</evidence>
<dbReference type="HOGENOM" id="CLU_077384_1_0_14"/>
<reference evidence="3" key="1">
    <citation type="submission" date="2014-05" db="EMBL/GenBank/DDBJ databases">
        <authorList>
            <person name="Kube M."/>
        </authorList>
    </citation>
    <scope>NUCLEOTIDE SEQUENCE [LARGE SCALE GENOMIC DNA]</scope>
</reference>
<dbReference type="CDD" id="cd00009">
    <property type="entry name" value="AAA"/>
    <property type="match status" value="1"/>
</dbReference>
<dbReference type="SMART" id="SM00382">
    <property type="entry name" value="AAA"/>
    <property type="match status" value="1"/>
</dbReference>
<dbReference type="InterPro" id="IPR027417">
    <property type="entry name" value="P-loop_NTPase"/>
</dbReference>
<gene>
    <name evidence="2" type="primary">dnaI</name>
    <name evidence="2" type="ORF">Aocu_10860</name>
</gene>
<feature type="domain" description="AAA+ ATPase" evidence="1">
    <location>
        <begin position="118"/>
        <end position="230"/>
    </location>
</feature>
<dbReference type="FunCoup" id="A0A061ACM1">
    <property type="interactions" value="26"/>
</dbReference>